<evidence type="ECO:0000313" key="5">
    <source>
        <dbReference type="Proteomes" id="UP000467700"/>
    </source>
</evidence>
<dbReference type="EMBL" id="CACVBS010000040">
    <property type="protein sequence ID" value="CAA7263584.1"/>
    <property type="molecule type" value="Genomic_DNA"/>
</dbReference>
<dbReference type="EC" id="3.4.22.-" evidence="1"/>
<feature type="compositionally biased region" description="Basic and acidic residues" evidence="2">
    <location>
        <begin position="116"/>
        <end position="130"/>
    </location>
</feature>
<feature type="domain" description="Peptidase C54 catalytic" evidence="3">
    <location>
        <begin position="46"/>
        <end position="100"/>
    </location>
</feature>
<keyword evidence="5" id="KW-1185">Reference proteome</keyword>
<gene>
    <name evidence="4" type="ORF">AAE3_LOCUS5787</name>
</gene>
<evidence type="ECO:0000256" key="1">
    <source>
        <dbReference type="RuleBase" id="RU363115"/>
    </source>
</evidence>
<comment type="caution">
    <text evidence="4">The sequence shown here is derived from an EMBL/GenBank/DDBJ whole genome shotgun (WGS) entry which is preliminary data.</text>
</comment>
<feature type="compositionally biased region" description="Low complexity" evidence="2">
    <location>
        <begin position="252"/>
        <end position="265"/>
    </location>
</feature>
<dbReference type="InterPro" id="IPR046792">
    <property type="entry name" value="Peptidase_C54_cat"/>
</dbReference>
<dbReference type="Proteomes" id="UP000467700">
    <property type="component" value="Unassembled WGS sequence"/>
</dbReference>
<keyword evidence="1" id="KW-0645">Protease</keyword>
<sequence>MDHRELGMFGGSGSRGSTNNSFSASNSNSTNNSFDMNARVGESGSGLDPVQMHYCAAYSAADLKTFHRERVRKMPLSGLDPSMLIGFLYSDEADWWDFKRRVGEAWSQISEPEDNNLNKDGVEVDGRGEGDDSENEDNEDDGDGDNEQFFDTQSSGAGSGQERSERGRSDVDMEEDMVDPVTPGPGSSTTAASTNTGVDEGAIAIASFLLQLSAARKGQTVLIVQTCIKFRKWQEIEEDPQTDTHSCSAVRLPPTTSSNTKNTTLFPVAPADDGADSPHGEKNWSRSSSTKDDVNVGGKRMHTARARDGGRTLSIGVEGILTDD</sequence>
<dbReference type="SUPFAM" id="SSF54001">
    <property type="entry name" value="Cysteine proteinases"/>
    <property type="match status" value="1"/>
</dbReference>
<dbReference type="GO" id="GO:0019786">
    <property type="term" value="F:protein-phosphatidylethanolamide deconjugating activity"/>
    <property type="evidence" value="ECO:0007669"/>
    <property type="project" value="InterPro"/>
</dbReference>
<feature type="compositionally biased region" description="Basic and acidic residues" evidence="2">
    <location>
        <begin position="162"/>
        <end position="171"/>
    </location>
</feature>
<evidence type="ECO:0000259" key="3">
    <source>
        <dbReference type="Pfam" id="PF03416"/>
    </source>
</evidence>
<evidence type="ECO:0000313" key="4">
    <source>
        <dbReference type="EMBL" id="CAA7263584.1"/>
    </source>
</evidence>
<accession>A0A8S0W5M0</accession>
<reference evidence="4 5" key="1">
    <citation type="submission" date="2020-01" db="EMBL/GenBank/DDBJ databases">
        <authorList>
            <person name="Gupta K D."/>
        </authorList>
    </citation>
    <scope>NUCLEOTIDE SEQUENCE [LARGE SCALE GENOMIC DNA]</scope>
</reference>
<comment type="subcellular location">
    <subcellularLocation>
        <location evidence="1">Nucleus</location>
    </subcellularLocation>
    <subcellularLocation>
        <location evidence="1">Cytoplasm</location>
    </subcellularLocation>
</comment>
<dbReference type="InterPro" id="IPR038765">
    <property type="entry name" value="Papain-like_cys_pep_sf"/>
</dbReference>
<proteinExistence type="inferred from homology"/>
<comment type="similarity">
    <text evidence="1">Belongs to the peptidase C54 family.</text>
</comment>
<feature type="compositionally biased region" description="Acidic residues" evidence="2">
    <location>
        <begin position="131"/>
        <end position="148"/>
    </location>
</feature>
<comment type="function">
    <text evidence="1">Required for selective autophagic degradation of the nucleus (nucleophagy) as well as for mitophagy which contributes to regulate mitochondrial quantity and quality by eliminating the mitochondria to a basal level to fulfill cellular energy requirements and preventing excess ROS production.</text>
</comment>
<name>A0A8S0W5M0_CYCAE</name>
<keyword evidence="1" id="KW-0539">Nucleus</keyword>
<protein>
    <recommendedName>
        <fullName evidence="1">Cysteine protease</fullName>
        <ecNumber evidence="1">3.4.22.-</ecNumber>
    </recommendedName>
</protein>
<feature type="compositionally biased region" description="Low complexity" evidence="2">
    <location>
        <begin position="184"/>
        <end position="195"/>
    </location>
</feature>
<dbReference type="AlphaFoldDB" id="A0A8S0W5M0"/>
<feature type="region of interest" description="Disordered" evidence="2">
    <location>
        <begin position="111"/>
        <end position="195"/>
    </location>
</feature>
<dbReference type="GO" id="GO:0005634">
    <property type="term" value="C:nucleus"/>
    <property type="evidence" value="ECO:0007669"/>
    <property type="project" value="UniProtKB-SubCell"/>
</dbReference>
<feature type="region of interest" description="Disordered" evidence="2">
    <location>
        <begin position="1"/>
        <end position="35"/>
    </location>
</feature>
<feature type="region of interest" description="Disordered" evidence="2">
    <location>
        <begin position="237"/>
        <end position="310"/>
    </location>
</feature>
<keyword evidence="1" id="KW-0378">Hydrolase</keyword>
<dbReference type="GO" id="GO:0006508">
    <property type="term" value="P:proteolysis"/>
    <property type="evidence" value="ECO:0007669"/>
    <property type="project" value="UniProtKB-KW"/>
</dbReference>
<dbReference type="GO" id="GO:0005737">
    <property type="term" value="C:cytoplasm"/>
    <property type="evidence" value="ECO:0007669"/>
    <property type="project" value="UniProtKB-SubCell"/>
</dbReference>
<feature type="compositionally biased region" description="Basic and acidic residues" evidence="2">
    <location>
        <begin position="276"/>
        <end position="294"/>
    </location>
</feature>
<feature type="compositionally biased region" description="Low complexity" evidence="2">
    <location>
        <begin position="15"/>
        <end position="34"/>
    </location>
</feature>
<organism evidence="4 5">
    <name type="scientific">Cyclocybe aegerita</name>
    <name type="common">Black poplar mushroom</name>
    <name type="synonym">Agrocybe aegerita</name>
    <dbReference type="NCBI Taxonomy" id="1973307"/>
    <lineage>
        <taxon>Eukaryota</taxon>
        <taxon>Fungi</taxon>
        <taxon>Dikarya</taxon>
        <taxon>Basidiomycota</taxon>
        <taxon>Agaricomycotina</taxon>
        <taxon>Agaricomycetes</taxon>
        <taxon>Agaricomycetidae</taxon>
        <taxon>Agaricales</taxon>
        <taxon>Agaricineae</taxon>
        <taxon>Bolbitiaceae</taxon>
        <taxon>Cyclocybe</taxon>
    </lineage>
</organism>
<keyword evidence="1" id="KW-0963">Cytoplasm</keyword>
<dbReference type="OrthoDB" id="2960936at2759"/>
<dbReference type="Pfam" id="PF03416">
    <property type="entry name" value="Peptidase_C54"/>
    <property type="match status" value="1"/>
</dbReference>
<evidence type="ECO:0000256" key="2">
    <source>
        <dbReference type="SAM" id="MobiDB-lite"/>
    </source>
</evidence>
<dbReference type="GO" id="GO:0008234">
    <property type="term" value="F:cysteine-type peptidase activity"/>
    <property type="evidence" value="ECO:0007669"/>
    <property type="project" value="InterPro"/>
</dbReference>